<evidence type="ECO:0000313" key="3">
    <source>
        <dbReference type="Proteomes" id="UP000676565"/>
    </source>
</evidence>
<dbReference type="EMBL" id="JAGKQQ010000001">
    <property type="protein sequence ID" value="MBP3954605.1"/>
    <property type="molecule type" value="Genomic_DNA"/>
</dbReference>
<proteinExistence type="predicted"/>
<protein>
    <recommendedName>
        <fullName evidence="4">Carboxypeptidase regulatory-like domain-containing protein</fullName>
    </recommendedName>
</protein>
<organism evidence="2 3">
    <name type="scientific">Gemmata palustris</name>
    <dbReference type="NCBI Taxonomy" id="2822762"/>
    <lineage>
        <taxon>Bacteria</taxon>
        <taxon>Pseudomonadati</taxon>
        <taxon>Planctomycetota</taxon>
        <taxon>Planctomycetia</taxon>
        <taxon>Gemmatales</taxon>
        <taxon>Gemmataceae</taxon>
        <taxon>Gemmata</taxon>
    </lineage>
</organism>
<keyword evidence="3" id="KW-1185">Reference proteome</keyword>
<dbReference type="RefSeq" id="WP_210652726.1">
    <property type="nucleotide sequence ID" value="NZ_JAGKQQ010000001.1"/>
</dbReference>
<name>A0ABS5BMT0_9BACT</name>
<keyword evidence="1" id="KW-0732">Signal</keyword>
<comment type="caution">
    <text evidence="2">The sequence shown here is derived from an EMBL/GenBank/DDBJ whole genome shotgun (WGS) entry which is preliminary data.</text>
</comment>
<dbReference type="Proteomes" id="UP000676565">
    <property type="component" value="Unassembled WGS sequence"/>
</dbReference>
<accession>A0ABS5BMT0</accession>
<evidence type="ECO:0008006" key="4">
    <source>
        <dbReference type="Google" id="ProtNLM"/>
    </source>
</evidence>
<evidence type="ECO:0000256" key="1">
    <source>
        <dbReference type="SAM" id="SignalP"/>
    </source>
</evidence>
<evidence type="ECO:0000313" key="2">
    <source>
        <dbReference type="EMBL" id="MBP3954605.1"/>
    </source>
</evidence>
<feature type="signal peptide" evidence="1">
    <location>
        <begin position="1"/>
        <end position="22"/>
    </location>
</feature>
<gene>
    <name evidence="2" type="ORF">J8F10_04815</name>
</gene>
<feature type="chain" id="PRO_5045795957" description="Carboxypeptidase regulatory-like domain-containing protein" evidence="1">
    <location>
        <begin position="23"/>
        <end position="147"/>
    </location>
</feature>
<reference evidence="2 3" key="1">
    <citation type="submission" date="2021-04" db="EMBL/GenBank/DDBJ databases">
        <authorList>
            <person name="Ivanova A."/>
        </authorList>
    </citation>
    <scope>NUCLEOTIDE SEQUENCE [LARGE SCALE GENOMIC DNA]</scope>
    <source>
        <strain evidence="2 3">G18</strain>
    </source>
</reference>
<sequence length="147" mass="15617">MPRTLSLSRVTASLSLALMLLAGCGSPAPVAVSGKITMPPKTKLVDTDIVTLVFEPEDKESGKSENATASLKDLSFTAKLVPGKYKIGVTVQVYPGQGGQKESADRSREFQQQFGGFSINSTPLRLEVTKDSGQTITVDLDKKSVGK</sequence>
<dbReference type="PROSITE" id="PS51257">
    <property type="entry name" value="PROKAR_LIPOPROTEIN"/>
    <property type="match status" value="1"/>
</dbReference>